<dbReference type="PROSITE" id="PS51782">
    <property type="entry name" value="LYSM"/>
    <property type="match status" value="3"/>
</dbReference>
<reference evidence="11 12" key="1">
    <citation type="journal article" date="2015" name="Genome Announc.">
        <title>Expanding the biotechnology potential of lactobacilli through comparative genomics of 213 strains and associated genera.</title>
        <authorList>
            <person name="Sun Z."/>
            <person name="Harris H.M."/>
            <person name="McCann A."/>
            <person name="Guo C."/>
            <person name="Argimon S."/>
            <person name="Zhang W."/>
            <person name="Yang X."/>
            <person name="Jeffery I.B."/>
            <person name="Cooney J.C."/>
            <person name="Kagawa T.F."/>
            <person name="Liu W."/>
            <person name="Song Y."/>
            <person name="Salvetti E."/>
            <person name="Wrobel A."/>
            <person name="Rasinkangas P."/>
            <person name="Parkhill J."/>
            <person name="Rea M.C."/>
            <person name="O'Sullivan O."/>
            <person name="Ritari J."/>
            <person name="Douillard F.P."/>
            <person name="Paul Ross R."/>
            <person name="Yang R."/>
            <person name="Briner A.E."/>
            <person name="Felis G.E."/>
            <person name="de Vos W.M."/>
            <person name="Barrangou R."/>
            <person name="Klaenhammer T.R."/>
            <person name="Caufield P.W."/>
            <person name="Cui Y."/>
            <person name="Zhang H."/>
            <person name="O'Toole P.W."/>
        </authorList>
    </citation>
    <scope>NUCLEOTIDE SEQUENCE [LARGE SCALE GENOMIC DNA]</scope>
    <source>
        <strain evidence="11 12">DSM 19910</strain>
    </source>
</reference>
<keyword evidence="2" id="KW-0645">Protease</keyword>
<evidence type="ECO:0000313" key="11">
    <source>
        <dbReference type="EMBL" id="KRL02002.1"/>
    </source>
</evidence>
<dbReference type="CDD" id="cd00118">
    <property type="entry name" value="LysM"/>
    <property type="match status" value="2"/>
</dbReference>
<dbReference type="STRING" id="1423731.FC81_GL000992"/>
<evidence type="ECO:0000256" key="8">
    <source>
        <dbReference type="SAM" id="SignalP"/>
    </source>
</evidence>
<dbReference type="PATRIC" id="fig|1423731.3.peg.1020"/>
<comment type="caution">
    <text evidence="11">The sequence shown here is derived from an EMBL/GenBank/DDBJ whole genome shotgun (WGS) entry which is preliminary data.</text>
</comment>
<keyword evidence="4" id="KW-0677">Repeat</keyword>
<keyword evidence="6" id="KW-0788">Thiol protease</keyword>
<dbReference type="AlphaFoldDB" id="A0A0R1MAB4"/>
<dbReference type="Proteomes" id="UP000051621">
    <property type="component" value="Unassembled WGS sequence"/>
</dbReference>
<dbReference type="PROSITE" id="PS51935">
    <property type="entry name" value="NLPC_P60"/>
    <property type="match status" value="1"/>
</dbReference>
<dbReference type="GO" id="GO:0006508">
    <property type="term" value="P:proteolysis"/>
    <property type="evidence" value="ECO:0007669"/>
    <property type="project" value="UniProtKB-KW"/>
</dbReference>
<dbReference type="SMART" id="SM00257">
    <property type="entry name" value="LysM"/>
    <property type="match status" value="3"/>
</dbReference>
<evidence type="ECO:0000256" key="2">
    <source>
        <dbReference type="ARBA" id="ARBA00022670"/>
    </source>
</evidence>
<name>A0A0R1MAB4_9LACO</name>
<sequence length="474" mass="47798">MKRTTKTLLAGTVGAAGLFLASTTNASASTTVKVNQHDTVWALSQKYGVSIKSIETLNHIDGNSHLILTNQSLTIPNKGETASAPAAATSQKTSATSTVKVANGDSLWKIAKEYNISIDQLRSLNGLSSDTTLILPGQELKVTGTAKAAVTTATTNNTVAAAPKAQTATAAPATAATQTKTTPQVTVSANHVTYTVKAGDSLYTVAQAYGISVDALRAANNLGSTLSVGQTLTINDPTKTPATQAASTSSASSTTSTAATQSSTQVASSTTQQSAAQSSSQQPAAQSSAAQTSQQPVAQASSVATQSSTPAAPAQSSSAAATTSNTVRPATRSYTATANNNNNTAAATQQTQTKTVASGSVTSVATQIASMGIPYVNGGSSLSGFDCSGFTQYVFAKAGISIPRTSQAQSAIGTAKSVSSAQPGDLLFWGGRGNAYHVGIYLGGSSYAAAPEPGESVSVKSFTYYQPSFAVSVN</sequence>
<keyword evidence="3 8" id="KW-0732">Signal</keyword>
<feature type="signal peptide" evidence="8">
    <location>
        <begin position="1"/>
        <end position="26"/>
    </location>
</feature>
<evidence type="ECO:0000313" key="12">
    <source>
        <dbReference type="Proteomes" id="UP000051621"/>
    </source>
</evidence>
<feature type="domain" description="LysM" evidence="9">
    <location>
        <begin position="192"/>
        <end position="240"/>
    </location>
</feature>
<dbReference type="InterPro" id="IPR018392">
    <property type="entry name" value="LysM"/>
</dbReference>
<dbReference type="Gene3D" id="3.10.350.10">
    <property type="entry name" value="LysM domain"/>
    <property type="match status" value="3"/>
</dbReference>
<dbReference type="Pfam" id="PF00877">
    <property type="entry name" value="NLPC_P60"/>
    <property type="match status" value="1"/>
</dbReference>
<protein>
    <submittedName>
        <fullName evidence="11">Surface antigen</fullName>
    </submittedName>
</protein>
<dbReference type="InterPro" id="IPR000064">
    <property type="entry name" value="NLP_P60_dom"/>
</dbReference>
<evidence type="ECO:0000259" key="9">
    <source>
        <dbReference type="PROSITE" id="PS51782"/>
    </source>
</evidence>
<dbReference type="RefSeq" id="WP_057743433.1">
    <property type="nucleotide sequence ID" value="NZ_AZEF01000017.1"/>
</dbReference>
<feature type="chain" id="PRO_5038419351" evidence="8">
    <location>
        <begin position="27"/>
        <end position="474"/>
    </location>
</feature>
<proteinExistence type="inferred from homology"/>
<accession>A0A0R1MAB4</accession>
<feature type="domain" description="LysM" evidence="9">
    <location>
        <begin position="97"/>
        <end position="142"/>
    </location>
</feature>
<dbReference type="Pfam" id="PF01476">
    <property type="entry name" value="LysM"/>
    <property type="match status" value="3"/>
</dbReference>
<gene>
    <name evidence="11" type="ORF">FC81_GL000992</name>
</gene>
<dbReference type="Gene3D" id="3.90.1720.10">
    <property type="entry name" value="endopeptidase domain like (from Nostoc punctiforme)"/>
    <property type="match status" value="1"/>
</dbReference>
<dbReference type="InterPro" id="IPR036779">
    <property type="entry name" value="LysM_dom_sf"/>
</dbReference>
<evidence type="ECO:0000256" key="5">
    <source>
        <dbReference type="ARBA" id="ARBA00022801"/>
    </source>
</evidence>
<feature type="compositionally biased region" description="Low complexity" evidence="7">
    <location>
        <begin position="240"/>
        <end position="324"/>
    </location>
</feature>
<dbReference type="SUPFAM" id="SSF54106">
    <property type="entry name" value="LysM domain"/>
    <property type="match status" value="3"/>
</dbReference>
<dbReference type="EMBL" id="AZEF01000017">
    <property type="protein sequence ID" value="KRL02002.1"/>
    <property type="molecule type" value="Genomic_DNA"/>
</dbReference>
<dbReference type="GO" id="GO:0008234">
    <property type="term" value="F:cysteine-type peptidase activity"/>
    <property type="evidence" value="ECO:0007669"/>
    <property type="project" value="UniProtKB-KW"/>
</dbReference>
<dbReference type="InterPro" id="IPR051202">
    <property type="entry name" value="Peptidase_C40"/>
</dbReference>
<evidence type="ECO:0000256" key="3">
    <source>
        <dbReference type="ARBA" id="ARBA00022729"/>
    </source>
</evidence>
<feature type="domain" description="NlpC/P60" evidence="10">
    <location>
        <begin position="354"/>
        <end position="474"/>
    </location>
</feature>
<evidence type="ECO:0000256" key="6">
    <source>
        <dbReference type="ARBA" id="ARBA00022807"/>
    </source>
</evidence>
<evidence type="ECO:0000259" key="10">
    <source>
        <dbReference type="PROSITE" id="PS51935"/>
    </source>
</evidence>
<evidence type="ECO:0000256" key="4">
    <source>
        <dbReference type="ARBA" id="ARBA00022737"/>
    </source>
</evidence>
<dbReference type="OrthoDB" id="1654978at2"/>
<organism evidence="11 12">
    <name type="scientific">Liquorilactobacillus capillatus DSM 19910</name>
    <dbReference type="NCBI Taxonomy" id="1423731"/>
    <lineage>
        <taxon>Bacteria</taxon>
        <taxon>Bacillati</taxon>
        <taxon>Bacillota</taxon>
        <taxon>Bacilli</taxon>
        <taxon>Lactobacillales</taxon>
        <taxon>Lactobacillaceae</taxon>
        <taxon>Liquorilactobacillus</taxon>
    </lineage>
</organism>
<dbReference type="SUPFAM" id="SSF54001">
    <property type="entry name" value="Cysteine proteinases"/>
    <property type="match status" value="1"/>
</dbReference>
<feature type="region of interest" description="Disordered" evidence="7">
    <location>
        <begin position="237"/>
        <end position="328"/>
    </location>
</feature>
<dbReference type="InterPro" id="IPR038765">
    <property type="entry name" value="Papain-like_cys_pep_sf"/>
</dbReference>
<keyword evidence="12" id="KW-1185">Reference proteome</keyword>
<feature type="domain" description="LysM" evidence="9">
    <location>
        <begin position="30"/>
        <end position="75"/>
    </location>
</feature>
<evidence type="ECO:0000256" key="7">
    <source>
        <dbReference type="SAM" id="MobiDB-lite"/>
    </source>
</evidence>
<dbReference type="PANTHER" id="PTHR47053">
    <property type="entry name" value="MUREIN DD-ENDOPEPTIDASE MEPH-RELATED"/>
    <property type="match status" value="1"/>
</dbReference>
<evidence type="ECO:0000256" key="1">
    <source>
        <dbReference type="ARBA" id="ARBA00007074"/>
    </source>
</evidence>
<comment type="similarity">
    <text evidence="1">Belongs to the peptidase C40 family.</text>
</comment>
<keyword evidence="5" id="KW-0378">Hydrolase</keyword>
<dbReference type="PANTHER" id="PTHR47053:SF1">
    <property type="entry name" value="MUREIN DD-ENDOPEPTIDASE MEPH-RELATED"/>
    <property type="match status" value="1"/>
</dbReference>